<sequence>MVEQQLQHAPRRHEAFESTESLESMGDMSALMAHLEDLCNSCRDAASTGGNQFSQLSTRLDKLEGALTDMDSHRTLNVLPIKDNSFEDRRALMDKMHMDLSRLSRDLAEERKERFSALAEVGRLTEDVAKAGAASIERVEKRFMKMFANREDGSNCLSKDMLVTKFLQGSDSDFSVKECDADDLRDALGASLATCIREVDAELRVELAGRINAIAVQLRAELHSEIAARVATTEARVGSSESVSGDAKRISEEVSSRISKVETELAMRRPEPEVAGCTEPSGENSIQSEPERSCADEGPTPNAPLVPNISKELKGQLETLVNAVNRTFQGRPASPRHTIGTLRKASVGSANPSPVKLGSMQIHRDVRTTSVDRSSLSTSVRSSLRSVDQPRLAFARVSAPRRQCVKEPDTFVALTPRQQRSPSVDRDEVISCVTMSPAWHPTHTSVKGGHSIVQTPVVPLSYPVARSVSPPHAAHTVPVPERRDGHDGPFHFFARPQATPRTPRVPPQ</sequence>
<evidence type="ECO:0000313" key="2">
    <source>
        <dbReference type="EMBL" id="CAD8865222.1"/>
    </source>
</evidence>
<gene>
    <name evidence="2" type="ORF">NSCI0253_LOCUS39577</name>
</gene>
<evidence type="ECO:0000256" key="1">
    <source>
        <dbReference type="SAM" id="MobiDB-lite"/>
    </source>
</evidence>
<dbReference type="EMBL" id="HBFQ01055735">
    <property type="protein sequence ID" value="CAD8865222.1"/>
    <property type="molecule type" value="Transcribed_RNA"/>
</dbReference>
<feature type="region of interest" description="Disordered" evidence="1">
    <location>
        <begin position="468"/>
        <end position="508"/>
    </location>
</feature>
<protein>
    <submittedName>
        <fullName evidence="2">Uncharacterized protein</fullName>
    </submittedName>
</protein>
<feature type="region of interest" description="Disordered" evidence="1">
    <location>
        <begin position="269"/>
        <end position="306"/>
    </location>
</feature>
<dbReference type="AlphaFoldDB" id="A0A7S1AU53"/>
<reference evidence="2" key="1">
    <citation type="submission" date="2021-01" db="EMBL/GenBank/DDBJ databases">
        <authorList>
            <person name="Corre E."/>
            <person name="Pelletier E."/>
            <person name="Niang G."/>
            <person name="Scheremetjew M."/>
            <person name="Finn R."/>
            <person name="Kale V."/>
            <person name="Holt S."/>
            <person name="Cochrane G."/>
            <person name="Meng A."/>
            <person name="Brown T."/>
            <person name="Cohen L."/>
        </authorList>
    </citation>
    <scope>NUCLEOTIDE SEQUENCE</scope>
</reference>
<organism evidence="2">
    <name type="scientific">Noctiluca scintillans</name>
    <name type="common">Sea sparkle</name>
    <name type="synonym">Red tide dinoflagellate</name>
    <dbReference type="NCBI Taxonomy" id="2966"/>
    <lineage>
        <taxon>Eukaryota</taxon>
        <taxon>Sar</taxon>
        <taxon>Alveolata</taxon>
        <taxon>Dinophyceae</taxon>
        <taxon>Noctilucales</taxon>
        <taxon>Noctilucaceae</taxon>
        <taxon>Noctiluca</taxon>
    </lineage>
</organism>
<feature type="compositionally biased region" description="Basic and acidic residues" evidence="1">
    <location>
        <begin position="480"/>
        <end position="489"/>
    </location>
</feature>
<accession>A0A7S1AU53</accession>
<name>A0A7S1AU53_NOCSC</name>
<proteinExistence type="predicted"/>